<keyword evidence="6" id="KW-0378">Hydrolase</keyword>
<evidence type="ECO:0000313" key="6">
    <source>
        <dbReference type="EMBL" id="MBH0113672.1"/>
    </source>
</evidence>
<keyword evidence="2" id="KW-0680">Restriction system</keyword>
<evidence type="ECO:0000256" key="2">
    <source>
        <dbReference type="ARBA" id="ARBA00022747"/>
    </source>
</evidence>
<dbReference type="InterPro" id="IPR051212">
    <property type="entry name" value="Type-I_RE_S_subunit"/>
</dbReference>
<dbReference type="GO" id="GO:0004519">
    <property type="term" value="F:endonuclease activity"/>
    <property type="evidence" value="ECO:0007669"/>
    <property type="project" value="UniProtKB-KW"/>
</dbReference>
<keyword evidence="6" id="KW-0540">Nuclease</keyword>
<dbReference type="InterPro" id="IPR044946">
    <property type="entry name" value="Restrct_endonuc_typeI_TRD_sf"/>
</dbReference>
<dbReference type="AlphaFoldDB" id="A0A931HD99"/>
<keyword evidence="7" id="KW-1185">Reference proteome</keyword>
<evidence type="ECO:0000256" key="4">
    <source>
        <dbReference type="SAM" id="MobiDB-lite"/>
    </source>
</evidence>
<keyword evidence="6" id="KW-0255">Endonuclease</keyword>
<feature type="region of interest" description="Disordered" evidence="4">
    <location>
        <begin position="438"/>
        <end position="471"/>
    </location>
</feature>
<feature type="domain" description="Type I restriction modification DNA specificity" evidence="5">
    <location>
        <begin position="34"/>
        <end position="174"/>
    </location>
</feature>
<dbReference type="Gene3D" id="3.90.220.20">
    <property type="entry name" value="DNA methylase specificity domains"/>
    <property type="match status" value="2"/>
</dbReference>
<dbReference type="RefSeq" id="WP_197164006.1">
    <property type="nucleotide sequence ID" value="NZ_JADZGI010000001.1"/>
</dbReference>
<proteinExistence type="inferred from homology"/>
<dbReference type="SUPFAM" id="SSF116734">
    <property type="entry name" value="DNA methylase specificity domain"/>
    <property type="match status" value="2"/>
</dbReference>
<evidence type="ECO:0000256" key="3">
    <source>
        <dbReference type="ARBA" id="ARBA00023125"/>
    </source>
</evidence>
<keyword evidence="3" id="KW-0238">DNA-binding</keyword>
<evidence type="ECO:0000256" key="1">
    <source>
        <dbReference type="ARBA" id="ARBA00010923"/>
    </source>
</evidence>
<dbReference type="CDD" id="cd17253">
    <property type="entry name" value="RMtype1_S_Eco933I-TRD2-CR2_like"/>
    <property type="match status" value="1"/>
</dbReference>
<comment type="similarity">
    <text evidence="1">Belongs to the type-I restriction system S methylase family.</text>
</comment>
<dbReference type="EMBL" id="JADZGI010000001">
    <property type="protein sequence ID" value="MBH0113672.1"/>
    <property type="molecule type" value="Genomic_DNA"/>
</dbReference>
<accession>A0A931HD99</accession>
<dbReference type="PANTHER" id="PTHR43140">
    <property type="entry name" value="TYPE-1 RESTRICTION ENZYME ECOKI SPECIFICITY PROTEIN"/>
    <property type="match status" value="1"/>
</dbReference>
<evidence type="ECO:0000259" key="5">
    <source>
        <dbReference type="Pfam" id="PF01420"/>
    </source>
</evidence>
<dbReference type="GO" id="GO:0003677">
    <property type="term" value="F:DNA binding"/>
    <property type="evidence" value="ECO:0007669"/>
    <property type="project" value="UniProtKB-KW"/>
</dbReference>
<feature type="compositionally biased region" description="Basic residues" evidence="4">
    <location>
        <begin position="462"/>
        <end position="471"/>
    </location>
</feature>
<dbReference type="Pfam" id="PF01420">
    <property type="entry name" value="Methylase_S"/>
    <property type="match status" value="1"/>
</dbReference>
<dbReference type="PANTHER" id="PTHR43140:SF1">
    <property type="entry name" value="TYPE I RESTRICTION ENZYME ECOKI SPECIFICITY SUBUNIT"/>
    <property type="match status" value="1"/>
</dbReference>
<dbReference type="CDD" id="cd17256">
    <property type="entry name" value="RMtype1_S_EcoJA65PI-TRD1-CR1_like"/>
    <property type="match status" value="1"/>
</dbReference>
<reference evidence="6" key="1">
    <citation type="submission" date="2020-11" db="EMBL/GenBank/DDBJ databases">
        <title>Novosphingobium aureum sp. nov., a marine bacterium isolated from sediment of a salt flat.</title>
        <authorList>
            <person name="Yoo Y."/>
            <person name="Kim J.-J."/>
        </authorList>
    </citation>
    <scope>NUCLEOTIDE SEQUENCE</scope>
    <source>
        <strain evidence="6">YJ-S2-02</strain>
    </source>
</reference>
<name>A0A931HD99_9SPHN</name>
<dbReference type="InterPro" id="IPR000055">
    <property type="entry name" value="Restrct_endonuc_typeI_TRD"/>
</dbReference>
<comment type="caution">
    <text evidence="6">The sequence shown here is derived from an EMBL/GenBank/DDBJ whole genome shotgun (WGS) entry which is preliminary data.</text>
</comment>
<protein>
    <submittedName>
        <fullName evidence="6">Restriction endonuclease subunit S</fullName>
    </submittedName>
</protein>
<organism evidence="6 7">
    <name type="scientific">Novosphingobium aureum</name>
    <dbReference type="NCBI Taxonomy" id="2792964"/>
    <lineage>
        <taxon>Bacteria</taxon>
        <taxon>Pseudomonadati</taxon>
        <taxon>Pseudomonadota</taxon>
        <taxon>Alphaproteobacteria</taxon>
        <taxon>Sphingomonadales</taxon>
        <taxon>Sphingomonadaceae</taxon>
        <taxon>Novosphingobium</taxon>
    </lineage>
</organism>
<sequence>MNGLPQGWATISLAEAVEPDAPIIYGILQPGPDQKEGVPYVRPTEIVNDAIQLTELRRTTPEIAKRYSRSSLDAGDVLLSIVGTIGKVATVPEDLAGGNITQSSCRVRARRALTSTAFMAHFLRSPSARRQFDEARLGTAVPRLNLEDVRAMELPVSPLPEQRRIVAKIDSLTGKSKRARDHLDHIPRLVEKYKQAILAAAFRGDLTRGMEHNGIAAQGGDRIDARASQLDELPIGWAWASIGGVGQVTGGLTKNAARKSLPKQVPYLRVANVYANQLRLADIAHVGCTEAEYQRTLLRAGDLLVVEGNGSIDQIGRVAVWNDEVPGCSHQNHLIRVSLDRAVLPEFALYWLMSPGGRAAIEAVASSSSGLHTLSISKVKGLPIPICSEAEQTELVRRIKSAFAWVERLSSDASSSRKLIDRLDQSVLAKAFKGELVPQDPADEPASALLDRIRSERATAPKAKRGRKKAA</sequence>
<gene>
    <name evidence="6" type="ORF">I5E68_12005</name>
</gene>
<evidence type="ECO:0000313" key="7">
    <source>
        <dbReference type="Proteomes" id="UP000617634"/>
    </source>
</evidence>
<dbReference type="Proteomes" id="UP000617634">
    <property type="component" value="Unassembled WGS sequence"/>
</dbReference>
<dbReference type="GO" id="GO:0009307">
    <property type="term" value="P:DNA restriction-modification system"/>
    <property type="evidence" value="ECO:0007669"/>
    <property type="project" value="UniProtKB-KW"/>
</dbReference>